<keyword evidence="4 7" id="KW-1133">Transmembrane helix</keyword>
<dbReference type="InterPro" id="IPR002898">
    <property type="entry name" value="MotA_ExbB_proton_chnl"/>
</dbReference>
<reference evidence="9 10" key="1">
    <citation type="journal article" date="2011" name="Stand. Genomic Sci.">
        <title>Complete genome sequence of Marivirga tractuosa type strain (H-43).</title>
        <authorList>
            <person name="Pagani I."/>
            <person name="Chertkov O."/>
            <person name="Lapidus A."/>
            <person name="Lucas S."/>
            <person name="Del Rio T.G."/>
            <person name="Tice H."/>
            <person name="Copeland A."/>
            <person name="Cheng J.F."/>
            <person name="Nolan M."/>
            <person name="Saunders E."/>
            <person name="Pitluck S."/>
            <person name="Held B."/>
            <person name="Goodwin L."/>
            <person name="Liolios K."/>
            <person name="Ovchinikova G."/>
            <person name="Ivanova N."/>
            <person name="Mavromatis K."/>
            <person name="Pati A."/>
            <person name="Chen A."/>
            <person name="Palaniappan K."/>
            <person name="Land M."/>
            <person name="Hauser L."/>
            <person name="Jeffries C.D."/>
            <person name="Detter J.C."/>
            <person name="Han C."/>
            <person name="Tapia R."/>
            <person name="Ngatchou-Djao O.D."/>
            <person name="Rohde M."/>
            <person name="Goker M."/>
            <person name="Spring S."/>
            <person name="Sikorski J."/>
            <person name="Woyke T."/>
            <person name="Bristow J."/>
            <person name="Eisen J.A."/>
            <person name="Markowitz V."/>
            <person name="Hugenholtz P."/>
            <person name="Klenk H.P."/>
            <person name="Kyrpides N.C."/>
        </authorList>
    </citation>
    <scope>NUCLEOTIDE SEQUENCE [LARGE SCALE GENOMIC DNA]</scope>
    <source>
        <strain evidence="10">ATCC 23168 / DSM 4126 / NBRC 15989 / NCIMB 1408 / VKM B-1430 / H-43</strain>
    </source>
</reference>
<dbReference type="Proteomes" id="UP000008720">
    <property type="component" value="Chromosome"/>
</dbReference>
<dbReference type="STRING" id="643867.Ftrac_2353"/>
<comment type="similarity">
    <text evidence="6">Belongs to the exbB/tolQ family.</text>
</comment>
<name>E4TLM7_MARTH</name>
<keyword evidence="10" id="KW-1185">Reference proteome</keyword>
<accession>E4TLM7</accession>
<protein>
    <submittedName>
        <fullName evidence="9">Biopolymer transport protein</fullName>
    </submittedName>
</protein>
<dbReference type="GO" id="GO:0005886">
    <property type="term" value="C:plasma membrane"/>
    <property type="evidence" value="ECO:0007669"/>
    <property type="project" value="UniProtKB-SubCell"/>
</dbReference>
<evidence type="ECO:0000256" key="4">
    <source>
        <dbReference type="ARBA" id="ARBA00022989"/>
    </source>
</evidence>
<dbReference type="HOGENOM" id="CLU_149249_0_0_10"/>
<keyword evidence="3 7" id="KW-0812">Transmembrane</keyword>
<evidence type="ECO:0000256" key="3">
    <source>
        <dbReference type="ARBA" id="ARBA00022692"/>
    </source>
</evidence>
<evidence type="ECO:0000256" key="2">
    <source>
        <dbReference type="ARBA" id="ARBA00022475"/>
    </source>
</evidence>
<keyword evidence="5 7" id="KW-0472">Membrane</keyword>
<feature type="transmembrane region" description="Helical" evidence="7">
    <location>
        <begin position="54"/>
        <end position="75"/>
    </location>
</feature>
<dbReference type="RefSeq" id="WP_013454474.1">
    <property type="nucleotide sequence ID" value="NC_014759.1"/>
</dbReference>
<feature type="domain" description="MotA/TolQ/ExbB proton channel" evidence="8">
    <location>
        <begin position="35"/>
        <end position="109"/>
    </location>
</feature>
<evidence type="ECO:0000256" key="7">
    <source>
        <dbReference type="SAM" id="Phobius"/>
    </source>
</evidence>
<feature type="transmembrane region" description="Helical" evidence="7">
    <location>
        <begin position="12"/>
        <end position="33"/>
    </location>
</feature>
<feature type="transmembrane region" description="Helical" evidence="7">
    <location>
        <begin position="95"/>
        <end position="114"/>
    </location>
</feature>
<dbReference type="OrthoDB" id="1001678at2"/>
<dbReference type="GO" id="GO:0015031">
    <property type="term" value="P:protein transport"/>
    <property type="evidence" value="ECO:0007669"/>
    <property type="project" value="UniProtKB-KW"/>
</dbReference>
<keyword evidence="2" id="KW-1003">Cell membrane</keyword>
<keyword evidence="6" id="KW-0813">Transport</keyword>
<keyword evidence="6" id="KW-0653">Protein transport</keyword>
<dbReference type="KEGG" id="mtt:Ftrac_2353"/>
<evidence type="ECO:0000313" key="9">
    <source>
        <dbReference type="EMBL" id="ADR22331.1"/>
    </source>
</evidence>
<evidence type="ECO:0000256" key="1">
    <source>
        <dbReference type="ARBA" id="ARBA00004651"/>
    </source>
</evidence>
<sequence length="119" mass="13022">MNIIEIHVEGGILFMGILFFLLIGVIATSVLVIKNKADQPKAKKWLKISQEIALFALVFGILGQLVGLVGAFQAIEQVGEVSQALLAGGLKVSSYTTLYGFFIFLLAKLFKIGFQFTRK</sequence>
<proteinExistence type="inferred from homology"/>
<comment type="subcellular location">
    <subcellularLocation>
        <location evidence="1">Cell membrane</location>
        <topology evidence="1">Multi-pass membrane protein</topology>
    </subcellularLocation>
    <subcellularLocation>
        <location evidence="6">Membrane</location>
        <topology evidence="6">Multi-pass membrane protein</topology>
    </subcellularLocation>
</comment>
<dbReference type="eggNOG" id="COG0811">
    <property type="taxonomic scope" value="Bacteria"/>
</dbReference>
<dbReference type="Pfam" id="PF01618">
    <property type="entry name" value="MotA_ExbB"/>
    <property type="match status" value="1"/>
</dbReference>
<gene>
    <name evidence="9" type="ordered locus">Ftrac_2353</name>
</gene>
<evidence type="ECO:0000256" key="5">
    <source>
        <dbReference type="ARBA" id="ARBA00023136"/>
    </source>
</evidence>
<dbReference type="EMBL" id="CP002349">
    <property type="protein sequence ID" value="ADR22331.1"/>
    <property type="molecule type" value="Genomic_DNA"/>
</dbReference>
<organism evidence="9 10">
    <name type="scientific">Marivirga tractuosa (strain ATCC 23168 / DSM 4126 / NBRC 15989 / NCIMB 1408 / VKM B-1430 / H-43)</name>
    <name type="common">Microscilla tractuosa</name>
    <name type="synonym">Flexibacter tractuosus</name>
    <dbReference type="NCBI Taxonomy" id="643867"/>
    <lineage>
        <taxon>Bacteria</taxon>
        <taxon>Pseudomonadati</taxon>
        <taxon>Bacteroidota</taxon>
        <taxon>Cytophagia</taxon>
        <taxon>Cytophagales</taxon>
        <taxon>Marivirgaceae</taxon>
        <taxon>Marivirga</taxon>
    </lineage>
</organism>
<evidence type="ECO:0000256" key="6">
    <source>
        <dbReference type="RuleBase" id="RU004057"/>
    </source>
</evidence>
<dbReference type="AlphaFoldDB" id="E4TLM7"/>
<evidence type="ECO:0000259" key="8">
    <source>
        <dbReference type="Pfam" id="PF01618"/>
    </source>
</evidence>
<evidence type="ECO:0000313" key="10">
    <source>
        <dbReference type="Proteomes" id="UP000008720"/>
    </source>
</evidence>